<accession>A0A645G791</accession>
<comment type="caution">
    <text evidence="1">The sequence shown here is derived from an EMBL/GenBank/DDBJ whole genome shotgun (WGS) entry which is preliminary data.</text>
</comment>
<reference evidence="1" key="1">
    <citation type="submission" date="2019-08" db="EMBL/GenBank/DDBJ databases">
        <authorList>
            <person name="Kucharzyk K."/>
            <person name="Murdoch R.W."/>
            <person name="Higgins S."/>
            <person name="Loffler F."/>
        </authorList>
    </citation>
    <scope>NUCLEOTIDE SEQUENCE</scope>
</reference>
<protein>
    <submittedName>
        <fullName evidence="1">Uncharacterized protein</fullName>
    </submittedName>
</protein>
<evidence type="ECO:0000313" key="1">
    <source>
        <dbReference type="EMBL" id="MPN22016.1"/>
    </source>
</evidence>
<name>A0A645G791_9ZZZZ</name>
<proteinExistence type="predicted"/>
<dbReference type="EMBL" id="VSSQ01070156">
    <property type="protein sequence ID" value="MPN22016.1"/>
    <property type="molecule type" value="Genomic_DNA"/>
</dbReference>
<organism evidence="1">
    <name type="scientific">bioreactor metagenome</name>
    <dbReference type="NCBI Taxonomy" id="1076179"/>
    <lineage>
        <taxon>unclassified sequences</taxon>
        <taxon>metagenomes</taxon>
        <taxon>ecological metagenomes</taxon>
    </lineage>
</organism>
<gene>
    <name evidence="1" type="ORF">SDC9_169399</name>
</gene>
<sequence>MRSDGCRGAIHIVAPVLSQQLLQRCLQRLRRIQAGPVYNLNLLFTPGNLVMDRAGLGIELFDIFQPALDNARSVLGGVGVIDIQHRPVDRSHLKQIISLLDHFVVAHQVVIIEFIQGADLHVEKAAPGSRSLLDDLQILRREHNDVQVSQKIWNPRDLAAVDLNKLAALTVEAKDNLLVHRFPLYFHRHLGKWRVKPLHFFIPGGTVTPSVGTKKYCLKYIGLSLGIVSGKDVYSLDRLNIQLFIISKVF</sequence>
<dbReference type="AlphaFoldDB" id="A0A645G791"/>